<evidence type="ECO:0000256" key="1">
    <source>
        <dbReference type="SAM" id="Phobius"/>
    </source>
</evidence>
<evidence type="ECO:0000313" key="4">
    <source>
        <dbReference type="Proteomes" id="UP000019103"/>
    </source>
</evidence>
<reference evidence="3 4" key="1">
    <citation type="submission" date="2013-02" db="EMBL/GenBank/DDBJ databases">
        <title>The Genome Annotation of Plasmodium falciparum Palo Alto/Uganda.</title>
        <authorList>
            <consortium name="The Broad Institute Genome Sequencing Platform"/>
            <consortium name="The Broad Institute Genome Sequencing Center for Infectious Disease"/>
            <person name="Neafsey D."/>
            <person name="Hoffman S."/>
            <person name="Volkman S."/>
            <person name="Rosenthal P."/>
            <person name="Walker B."/>
            <person name="Young S.K."/>
            <person name="Zeng Q."/>
            <person name="Gargeya S."/>
            <person name="Fitzgerald M."/>
            <person name="Haas B."/>
            <person name="Abouelleil A."/>
            <person name="Allen A.W."/>
            <person name="Alvarado L."/>
            <person name="Arachchi H.M."/>
            <person name="Berlin A.M."/>
            <person name="Chapman S.B."/>
            <person name="Gainer-Dewar J."/>
            <person name="Goldberg J."/>
            <person name="Griggs A."/>
            <person name="Gujja S."/>
            <person name="Hansen M."/>
            <person name="Howarth C."/>
            <person name="Imamovic A."/>
            <person name="Ireland A."/>
            <person name="Larimer J."/>
            <person name="McCowan C."/>
            <person name="Murphy C."/>
            <person name="Pearson M."/>
            <person name="Poon T.W."/>
            <person name="Priest M."/>
            <person name="Roberts A."/>
            <person name="Saif S."/>
            <person name="Shea T."/>
            <person name="Sisk P."/>
            <person name="Sykes S."/>
            <person name="Wortman J."/>
            <person name="Nusbaum C."/>
            <person name="Birren B."/>
        </authorList>
    </citation>
    <scope>NUCLEOTIDE SEQUENCE [LARGE SCALE GENOMIC DNA]</scope>
    <source>
        <strain evidence="3 4">Palo Alto/Uganda</strain>
    </source>
</reference>
<dbReference type="InterPro" id="IPR013584">
    <property type="entry name" value="RAP"/>
</dbReference>
<accession>W4J2E3</accession>
<dbReference type="PROSITE" id="PS51286">
    <property type="entry name" value="RAP"/>
    <property type="match status" value="1"/>
</dbReference>
<sequence length="1107" mass="131590">MTLLRPRERVIISAIRRESRIKYKAKRMHKRFRSWAQQRVREYWLPMNVCLTSNVELLDGQYLSGCIQKAATLRKHDYELWKGYSKRVLEISDTLTPQQIGYIFYGMGKSKFLNTLFYEKFLKCIQNSLDDFYSHPLMCIAWALNRLLLRDEYFFKEFCKTIINKFDDIRTKDLIKINHSIAKLGIHDNNYKNFMNKNIITKFESIFAQDFRNVINDVTLINLYDDEVKKYILTRFTNMFICSRPQHYRNAYKSAVAIRVLCPHVWDNLSNKIKSFYVKLSMRRIPQTSRTPSPFQWEVSDCLSKLGISHRNTFLWGCYFIDIGETNDKRNCWFIDGPSCFYTGTNQYTESVKLQHRILYDLGWNIRRVVWIDWIQFGDDTHQKIQYIKMLRQKQPLDKTLTHSPSISSQQIKEHLKKLKQYKLTKENNKQQMQIHLNNILGDIRNDDEKYFKWLQLIFSNCWKIENGCINITRRNCSLSVLTMLPKKGLPITCISCIIYALNYASHSIYLFKNFSNIENCNNENNIKLINLSNEISIIRENIIYLNSLEKISVLKNVQSEIIVLHIKNGSGLIKLLNTQGHGAFIRIVSNSIYEVIKRSINGYIKYVNNNNNNIYKNNDYINNLYINMKKSITLTINGYLYKDNEKNEIFRIFDFGLFLTDIHLNKCISLLNGNNIFIQLEIGSSQTNVPFKNGNILNLIELEIILNSFLHFGYNYYSKVFLILKKIIYLKNYKDRDVFTYDDNNKNIYEHMAKWLRSNIKSDGNNQINNNLNKDIVNNDIFQPNQNNNHVNQINNIDHIELTDDQTIYCIIMVNIVPDNKCLFLKKSIIQLLNKPIYSRSLSGFQFKDNKIINEELIEILGESYYNSSNKSKRRTNVFGSRINAREIQSAEKLIKPGLKLIHIAFHNFTSIPVQQRNTFYSANNMFSLFQHRIHYLKEWNPKILIIKKFYPEDIIIKSYNVYSYPKNNNKYWFIISCTVIPFLLIILFILLYKRWFPDNLICFPFLSKHRKNHNKQKRKQNYKYSCSTCRKKCFKHMYKMQKDKSHLRKRLILHKNIPKIPNNDKNSNNLLFPLKQNDEHLTRNRQKKSTTSLFLEEIQTNDIIE</sequence>
<proteinExistence type="predicted"/>
<reference evidence="3 4" key="2">
    <citation type="submission" date="2013-02" db="EMBL/GenBank/DDBJ databases">
        <title>The Genome Sequence of Plasmodium falciparum Palo Alto/Uganda.</title>
        <authorList>
            <consortium name="The Broad Institute Genome Sequencing Platform"/>
            <consortium name="The Broad Institute Genome Sequencing Center for Infectious Disease"/>
            <person name="Neafsey D."/>
            <person name="Cheeseman I."/>
            <person name="Volkman S."/>
            <person name="Adams J."/>
            <person name="Walker B."/>
            <person name="Young S.K."/>
            <person name="Zeng Q."/>
            <person name="Gargeya S."/>
            <person name="Fitzgerald M."/>
            <person name="Haas B."/>
            <person name="Abouelleil A."/>
            <person name="Alvarado L."/>
            <person name="Arachchi H.M."/>
            <person name="Berlin A.M."/>
            <person name="Chapman S.B."/>
            <person name="Dewar J."/>
            <person name="Goldberg J."/>
            <person name="Griggs A."/>
            <person name="Gujja S."/>
            <person name="Hansen M."/>
            <person name="Howarth C."/>
            <person name="Imamovic A."/>
            <person name="Larimer J."/>
            <person name="McCowan C."/>
            <person name="Murphy C."/>
            <person name="Neiman D."/>
            <person name="Pearson M."/>
            <person name="Priest M."/>
            <person name="Roberts A."/>
            <person name="Saif S."/>
            <person name="Shea T."/>
            <person name="Sisk P."/>
            <person name="Sykes S."/>
            <person name="Wortman J."/>
            <person name="Nusbaum C."/>
            <person name="Birren B."/>
        </authorList>
    </citation>
    <scope>NUCLEOTIDE SEQUENCE [LARGE SCALE GENOMIC DNA]</scope>
    <source>
        <strain evidence="3 4">Palo Alto/Uganda</strain>
    </source>
</reference>
<dbReference type="AlphaFoldDB" id="W4J2E3"/>
<name>W4J2E3_PLAFP</name>
<gene>
    <name evidence="3" type="ORF">PFUGPA_01560</name>
</gene>
<dbReference type="SMART" id="SM00952">
    <property type="entry name" value="RAP"/>
    <property type="match status" value="1"/>
</dbReference>
<evidence type="ECO:0000313" key="3">
    <source>
        <dbReference type="EMBL" id="ETW56385.1"/>
    </source>
</evidence>
<dbReference type="EMBL" id="KI927304">
    <property type="protein sequence ID" value="ETW56385.1"/>
    <property type="molecule type" value="Genomic_DNA"/>
</dbReference>
<dbReference type="OrthoDB" id="1608002at2759"/>
<evidence type="ECO:0000259" key="2">
    <source>
        <dbReference type="PROSITE" id="PS51286"/>
    </source>
</evidence>
<dbReference type="Pfam" id="PF08373">
    <property type="entry name" value="RAP"/>
    <property type="match status" value="1"/>
</dbReference>
<feature type="domain" description="RAP" evidence="2">
    <location>
        <begin position="331"/>
        <end position="390"/>
    </location>
</feature>
<keyword evidence="1" id="KW-0472">Membrane</keyword>
<keyword evidence="1" id="KW-1133">Transmembrane helix</keyword>
<protein>
    <recommendedName>
        <fullName evidence="2">RAP domain-containing protein</fullName>
    </recommendedName>
</protein>
<keyword evidence="1" id="KW-0812">Transmembrane</keyword>
<organism evidence="3 4">
    <name type="scientific">Plasmodium falciparum (isolate Palo Alto / Uganda)</name>
    <dbReference type="NCBI Taxonomy" id="57270"/>
    <lineage>
        <taxon>Eukaryota</taxon>
        <taxon>Sar</taxon>
        <taxon>Alveolata</taxon>
        <taxon>Apicomplexa</taxon>
        <taxon>Aconoidasida</taxon>
        <taxon>Haemosporida</taxon>
        <taxon>Plasmodiidae</taxon>
        <taxon>Plasmodium</taxon>
        <taxon>Plasmodium (Laverania)</taxon>
    </lineage>
</organism>
<feature type="transmembrane region" description="Helical" evidence="1">
    <location>
        <begin position="973"/>
        <end position="994"/>
    </location>
</feature>
<dbReference type="Proteomes" id="UP000019103">
    <property type="component" value="Unassembled WGS sequence"/>
</dbReference>